<feature type="compositionally biased region" description="Low complexity" evidence="1">
    <location>
        <begin position="300"/>
        <end position="312"/>
    </location>
</feature>
<feature type="compositionally biased region" description="Basic and acidic residues" evidence="1">
    <location>
        <begin position="560"/>
        <end position="578"/>
    </location>
</feature>
<evidence type="ECO:0000256" key="1">
    <source>
        <dbReference type="SAM" id="MobiDB-lite"/>
    </source>
</evidence>
<feature type="compositionally biased region" description="Basic and acidic residues" evidence="1">
    <location>
        <begin position="113"/>
        <end position="135"/>
    </location>
</feature>
<feature type="compositionally biased region" description="Acidic residues" evidence="1">
    <location>
        <begin position="333"/>
        <end position="358"/>
    </location>
</feature>
<feature type="compositionally biased region" description="Basic and acidic residues" evidence="1">
    <location>
        <begin position="242"/>
        <end position="259"/>
    </location>
</feature>
<feature type="compositionally biased region" description="Low complexity" evidence="1">
    <location>
        <begin position="215"/>
        <end position="224"/>
    </location>
</feature>
<feature type="compositionally biased region" description="Basic residues" evidence="1">
    <location>
        <begin position="97"/>
        <end position="112"/>
    </location>
</feature>
<feature type="compositionally biased region" description="Basic and acidic residues" evidence="1">
    <location>
        <begin position="316"/>
        <end position="326"/>
    </location>
</feature>
<sequence length="654" mass="73442">MSGEKAIYSNLGELQKLIEDYSKGRTIKATRNENDKHKAQREADFDNFSSIFSGGDDARHLENKRRVKKLLTQMRLNEKRRAKSKQIENAKNQPKNQPKKRKVLPKKQKAPPKKQEITPKKQEIPKEKTEDKLSDIIEFEEEEEDISNNNENKDLSIHRDNLQKIFNEWKTLDSKIEASLSPKSAKKCMPKEKTRSFENNSDLTPKKNKSSATPSKGSSQSSKGQDVKLYSAPSANTSNKSQECKVSTDEISIHSENSQKRSGSTASQPISNDPTNSTSSQVQVLEEATQTQLSDSPQHSNSYASSRNSSNSPHLVELDLNLHERGINLNENNSDDLPENEDNIILQNEEDEADEDVATSDNKEKGNSPNKDDPKLQEKPVEEEIVFETITTRSIKFNGKDENHDLEGSVPSNSTEDIYKNIEQSSSSSSDITIEAIDSSSDENKGQVNQSPIKTKVKKQAEIMEPIISSSESESEKKKQNQKKKPPQIIIPDSSLNTKKEKKKNAINTEEQDIIEILETSSSDSKKAYKPPNVVLSSSNTPKSAKTPELINPVFSSGSESKHSTDNEKDEKNSKEGKSVPIYSSVIPENNHHYNNYPELQEINQKIDDEIYLNHIQSSESSDSYRGQLSVGSNEDNDKDLPLLQTTDSESDDY</sequence>
<feature type="compositionally biased region" description="Acidic residues" evidence="1">
    <location>
        <begin position="137"/>
        <end position="146"/>
    </location>
</feature>
<protein>
    <submittedName>
        <fullName evidence="2">Uncharacterized protein</fullName>
    </submittedName>
</protein>
<accession>A0ABR2JX52</accession>
<keyword evidence="3" id="KW-1185">Reference proteome</keyword>
<evidence type="ECO:0000313" key="3">
    <source>
        <dbReference type="Proteomes" id="UP001470230"/>
    </source>
</evidence>
<name>A0ABR2JX52_9EUKA</name>
<feature type="compositionally biased region" description="Polar residues" evidence="1">
    <location>
        <begin position="535"/>
        <end position="544"/>
    </location>
</feature>
<reference evidence="2 3" key="1">
    <citation type="submission" date="2024-04" db="EMBL/GenBank/DDBJ databases">
        <title>Tritrichomonas musculus Genome.</title>
        <authorList>
            <person name="Alves-Ferreira E."/>
            <person name="Grigg M."/>
            <person name="Lorenzi H."/>
            <person name="Galac M."/>
        </authorList>
    </citation>
    <scope>NUCLEOTIDE SEQUENCE [LARGE SCALE GENOMIC DNA]</scope>
    <source>
        <strain evidence="2 3">EAF2021</strain>
    </source>
</reference>
<dbReference type="Proteomes" id="UP001470230">
    <property type="component" value="Unassembled WGS sequence"/>
</dbReference>
<feature type="compositionally biased region" description="Low complexity" evidence="1">
    <location>
        <begin position="422"/>
        <end position="439"/>
    </location>
</feature>
<feature type="compositionally biased region" description="Polar residues" evidence="1">
    <location>
        <begin position="260"/>
        <end position="299"/>
    </location>
</feature>
<feature type="compositionally biased region" description="Low complexity" evidence="1">
    <location>
        <begin position="463"/>
        <end position="472"/>
    </location>
</feature>
<evidence type="ECO:0000313" key="2">
    <source>
        <dbReference type="EMBL" id="KAK8883403.1"/>
    </source>
</evidence>
<feature type="region of interest" description="Disordered" evidence="1">
    <location>
        <begin position="174"/>
        <end position="596"/>
    </location>
</feature>
<comment type="caution">
    <text evidence="2">The sequence shown here is derived from an EMBL/GenBank/DDBJ whole genome shotgun (WGS) entry which is preliminary data.</text>
</comment>
<feature type="compositionally biased region" description="Basic and acidic residues" evidence="1">
    <location>
        <begin position="398"/>
        <end position="407"/>
    </location>
</feature>
<dbReference type="EMBL" id="JAPFFF010000009">
    <property type="protein sequence ID" value="KAK8883403.1"/>
    <property type="molecule type" value="Genomic_DNA"/>
</dbReference>
<feature type="region of interest" description="Disordered" evidence="1">
    <location>
        <begin position="72"/>
        <end position="157"/>
    </location>
</feature>
<gene>
    <name evidence="2" type="ORF">M9Y10_046053</name>
</gene>
<feature type="compositionally biased region" description="Basic and acidic residues" evidence="1">
    <location>
        <begin position="361"/>
        <end position="382"/>
    </location>
</feature>
<feature type="compositionally biased region" description="Polar residues" evidence="1">
    <location>
        <begin position="615"/>
        <end position="634"/>
    </location>
</feature>
<organism evidence="2 3">
    <name type="scientific">Tritrichomonas musculus</name>
    <dbReference type="NCBI Taxonomy" id="1915356"/>
    <lineage>
        <taxon>Eukaryota</taxon>
        <taxon>Metamonada</taxon>
        <taxon>Parabasalia</taxon>
        <taxon>Tritrichomonadida</taxon>
        <taxon>Tritrichomonadidae</taxon>
        <taxon>Tritrichomonas</taxon>
    </lineage>
</organism>
<feature type="region of interest" description="Disordered" evidence="1">
    <location>
        <begin position="615"/>
        <end position="654"/>
    </location>
</feature>
<proteinExistence type="predicted"/>